<dbReference type="EMBL" id="CP022657">
    <property type="protein sequence ID" value="ASS76590.1"/>
    <property type="molecule type" value="Genomic_DNA"/>
</dbReference>
<organism evidence="2 3">
    <name type="scientific">Tumebacillus algifaecis</name>
    <dbReference type="NCBI Taxonomy" id="1214604"/>
    <lineage>
        <taxon>Bacteria</taxon>
        <taxon>Bacillati</taxon>
        <taxon>Bacillota</taxon>
        <taxon>Bacilli</taxon>
        <taxon>Bacillales</taxon>
        <taxon>Alicyclobacillaceae</taxon>
        <taxon>Tumebacillus</taxon>
    </lineage>
</organism>
<feature type="transmembrane region" description="Helical" evidence="1">
    <location>
        <begin position="7"/>
        <end position="27"/>
    </location>
</feature>
<dbReference type="RefSeq" id="WP_094237821.1">
    <property type="nucleotide sequence ID" value="NZ_CP022657.1"/>
</dbReference>
<evidence type="ECO:0000313" key="2">
    <source>
        <dbReference type="EMBL" id="ASS76590.1"/>
    </source>
</evidence>
<name>A0A223D4Z8_9BACL</name>
<reference evidence="2 3" key="1">
    <citation type="journal article" date="2015" name="Int. J. Syst. Evol. Microbiol.">
        <title>Tumebacillus algifaecis sp. nov., isolated from decomposing algal scum.</title>
        <authorList>
            <person name="Wu Y.F."/>
            <person name="Zhang B."/>
            <person name="Xing P."/>
            <person name="Wu Q.L."/>
            <person name="Liu S.J."/>
        </authorList>
    </citation>
    <scope>NUCLEOTIDE SEQUENCE [LARGE SCALE GENOMIC DNA]</scope>
    <source>
        <strain evidence="2 3">THMBR28</strain>
    </source>
</reference>
<gene>
    <name evidence="2" type="ORF">CIG75_17550</name>
</gene>
<evidence type="ECO:0000313" key="3">
    <source>
        <dbReference type="Proteomes" id="UP000214688"/>
    </source>
</evidence>
<dbReference type="Proteomes" id="UP000214688">
    <property type="component" value="Chromosome"/>
</dbReference>
<dbReference type="AlphaFoldDB" id="A0A223D4Z8"/>
<protein>
    <submittedName>
        <fullName evidence="2">Uncharacterized protein</fullName>
    </submittedName>
</protein>
<dbReference type="KEGG" id="tab:CIG75_17550"/>
<keyword evidence="3" id="KW-1185">Reference proteome</keyword>
<evidence type="ECO:0000256" key="1">
    <source>
        <dbReference type="SAM" id="Phobius"/>
    </source>
</evidence>
<proteinExistence type="predicted"/>
<keyword evidence="1" id="KW-0812">Transmembrane</keyword>
<keyword evidence="1" id="KW-0472">Membrane</keyword>
<feature type="transmembrane region" description="Helical" evidence="1">
    <location>
        <begin position="33"/>
        <end position="52"/>
    </location>
</feature>
<sequence length="60" mass="6898">MNWKEFYIALAGGLAFGVAWTVSHYWFTGELTYSGIGATITWIIVRMILSTGKRKKDQRR</sequence>
<accession>A0A223D4Z8</accession>
<keyword evidence="1" id="KW-1133">Transmembrane helix</keyword>